<dbReference type="EMBL" id="MH925094">
    <property type="protein sequence ID" value="QAY02178.1"/>
    <property type="molecule type" value="Genomic_DNA"/>
</dbReference>
<name>A0A411BKR8_9CAUD</name>
<dbReference type="Proteomes" id="UP000290327">
    <property type="component" value="Segment"/>
</dbReference>
<feature type="coiled-coil region" evidence="1">
    <location>
        <begin position="29"/>
        <end position="98"/>
    </location>
</feature>
<evidence type="ECO:0000313" key="3">
    <source>
        <dbReference type="Proteomes" id="UP000290327"/>
    </source>
</evidence>
<protein>
    <submittedName>
        <fullName evidence="2">Uncharacterized protein</fullName>
    </submittedName>
</protein>
<keyword evidence="3" id="KW-1185">Reference proteome</keyword>
<keyword evidence="1" id="KW-0175">Coiled coil</keyword>
<gene>
    <name evidence="2" type="ORF">VspSw1_110</name>
</gene>
<proteinExistence type="predicted"/>
<sequence>MITSSLGLKISLGLLLVASATAGWFALQHSRAETALAEKTAKIESLQLDLSAANQALVQAKSRENRLYDLQVDYENQLSDLRKSLVQKNEEINQYKGRQDVVYAKPGLVERLEQKALDKFFTEVENAN</sequence>
<organism evidence="2 3">
    <name type="scientific">Vibrio phage VspSw_1</name>
    <dbReference type="NCBI Taxonomy" id="2484249"/>
    <lineage>
        <taxon>Viruses</taxon>
        <taxon>Duplodnaviria</taxon>
        <taxon>Heunggongvirae</taxon>
        <taxon>Uroviricota</taxon>
        <taxon>Caudoviricetes</taxon>
        <taxon>Demerecviridae</taxon>
        <taxon>Pogseptimavirus</taxon>
        <taxon>Pogseptimavirus VspSw1</taxon>
    </lineage>
</organism>
<accession>A0A411BKR8</accession>
<reference evidence="2 3" key="1">
    <citation type="submission" date="2018-09" db="EMBL/GenBank/DDBJ databases">
        <title>Characterization and complete genomic analysis of VspSw_1.</title>
        <authorList>
            <person name="Chen L."/>
        </authorList>
    </citation>
    <scope>NUCLEOTIDE SEQUENCE [LARGE SCALE GENOMIC DNA]</scope>
</reference>
<evidence type="ECO:0000313" key="2">
    <source>
        <dbReference type="EMBL" id="QAY02178.1"/>
    </source>
</evidence>
<evidence type="ECO:0000256" key="1">
    <source>
        <dbReference type="SAM" id="Coils"/>
    </source>
</evidence>